<keyword evidence="2" id="KW-0812">Transmembrane</keyword>
<sequence>MQLSVSLYLIFYGIVHNSDADDLTFDYPTDEYSSSLQNIEYYGGKGTTVQKRPLAETLPASSIRFLPPVLPLTTANPFLPPRPPRPLRVPQLPLPPRSPRHPRAAHLSQLPLPPRPPQFPLPPEPPWPPWPPWHPLTPPPPPPPRLPRPPRPPRLPWPLPPPPLPPPRPPEPPWPPWHPLTPPPLPPPRPPPPLPPPPAPPPPPPPGIPPIFVLTRPPPTPPPPPSTSPKTTETILLTFPQDTGKESTQETRNLTTLDKDGIIIGLPIQGPKRTMAYVMRPSPHKSNMGLILAGIGGLVLILCTTVLIIAVVLQHRRQVKQKKTKKKKTMVKQPRKMESADINATKFFHCGALVLNNRLKGPVKHACEGQTENSIQNVEFDPALNEIVDIGTNIDVVTQGATTTGGTEADLEENDKKENTIRK</sequence>
<organism evidence="4 5">
    <name type="scientific">Trichostrongylus colubriformis</name>
    <name type="common">Black scour worm</name>
    <dbReference type="NCBI Taxonomy" id="6319"/>
    <lineage>
        <taxon>Eukaryota</taxon>
        <taxon>Metazoa</taxon>
        <taxon>Ecdysozoa</taxon>
        <taxon>Nematoda</taxon>
        <taxon>Chromadorea</taxon>
        <taxon>Rhabditida</taxon>
        <taxon>Rhabditina</taxon>
        <taxon>Rhabditomorpha</taxon>
        <taxon>Strongyloidea</taxon>
        <taxon>Trichostrongylidae</taxon>
        <taxon>Trichostrongylus</taxon>
    </lineage>
</organism>
<keyword evidence="2" id="KW-1133">Transmembrane helix</keyword>
<feature type="signal peptide" evidence="3">
    <location>
        <begin position="1"/>
        <end position="20"/>
    </location>
</feature>
<feature type="compositionally biased region" description="Pro residues" evidence="1">
    <location>
        <begin position="216"/>
        <end position="227"/>
    </location>
</feature>
<dbReference type="AlphaFoldDB" id="A0AAN8FQX2"/>
<name>A0AAN8FQX2_TRICO</name>
<evidence type="ECO:0000313" key="4">
    <source>
        <dbReference type="EMBL" id="KAK5979032.1"/>
    </source>
</evidence>
<keyword evidence="2" id="KW-0472">Membrane</keyword>
<feature type="compositionally biased region" description="Pro residues" evidence="1">
    <location>
        <begin position="78"/>
        <end position="97"/>
    </location>
</feature>
<proteinExistence type="predicted"/>
<evidence type="ECO:0000256" key="3">
    <source>
        <dbReference type="SAM" id="SignalP"/>
    </source>
</evidence>
<feature type="region of interest" description="Disordered" evidence="1">
    <location>
        <begin position="401"/>
        <end position="423"/>
    </location>
</feature>
<feature type="compositionally biased region" description="Pro residues" evidence="1">
    <location>
        <begin position="188"/>
        <end position="209"/>
    </location>
</feature>
<protein>
    <submittedName>
        <fullName evidence="4">Uncharacterized protein</fullName>
    </submittedName>
</protein>
<gene>
    <name evidence="4" type="ORF">GCK32_005061</name>
</gene>
<reference evidence="4 5" key="1">
    <citation type="submission" date="2019-10" db="EMBL/GenBank/DDBJ databases">
        <title>Assembly and Annotation for the nematode Trichostrongylus colubriformis.</title>
        <authorList>
            <person name="Martin J."/>
        </authorList>
    </citation>
    <scope>NUCLEOTIDE SEQUENCE [LARGE SCALE GENOMIC DNA]</scope>
    <source>
        <strain evidence="4">G859</strain>
        <tissue evidence="4">Whole worm</tissue>
    </source>
</reference>
<feature type="region of interest" description="Disordered" evidence="1">
    <location>
        <begin position="188"/>
        <end position="232"/>
    </location>
</feature>
<keyword evidence="5" id="KW-1185">Reference proteome</keyword>
<feature type="chain" id="PRO_5042866067" evidence="3">
    <location>
        <begin position="21"/>
        <end position="423"/>
    </location>
</feature>
<dbReference type="Proteomes" id="UP001331761">
    <property type="component" value="Unassembled WGS sequence"/>
</dbReference>
<evidence type="ECO:0000256" key="2">
    <source>
        <dbReference type="SAM" id="Phobius"/>
    </source>
</evidence>
<evidence type="ECO:0000313" key="5">
    <source>
        <dbReference type="Proteomes" id="UP001331761"/>
    </source>
</evidence>
<feature type="non-terminal residue" evidence="4">
    <location>
        <position position="423"/>
    </location>
</feature>
<feature type="compositionally biased region" description="Basic and acidic residues" evidence="1">
    <location>
        <begin position="414"/>
        <end position="423"/>
    </location>
</feature>
<accession>A0AAN8FQX2</accession>
<feature type="region of interest" description="Disordered" evidence="1">
    <location>
        <begin position="76"/>
        <end position="120"/>
    </location>
</feature>
<dbReference type="EMBL" id="WIXE01008743">
    <property type="protein sequence ID" value="KAK5979032.1"/>
    <property type="molecule type" value="Genomic_DNA"/>
</dbReference>
<dbReference type="PRINTS" id="PR01217">
    <property type="entry name" value="PRICHEXTENSN"/>
</dbReference>
<evidence type="ECO:0000256" key="1">
    <source>
        <dbReference type="SAM" id="MobiDB-lite"/>
    </source>
</evidence>
<feature type="transmembrane region" description="Helical" evidence="2">
    <location>
        <begin position="288"/>
        <end position="313"/>
    </location>
</feature>
<keyword evidence="3" id="KW-0732">Signal</keyword>
<comment type="caution">
    <text evidence="4">The sequence shown here is derived from an EMBL/GenBank/DDBJ whole genome shotgun (WGS) entry which is preliminary data.</text>
</comment>
<feature type="compositionally biased region" description="Pro residues" evidence="1">
    <location>
        <begin position="111"/>
        <end position="120"/>
    </location>
</feature>